<organism evidence="4 5">
    <name type="scientific">Tepidanaerobacter acetatoxydans (strain DSM 21804 / JCM 16047 / Re1)</name>
    <dbReference type="NCBI Taxonomy" id="1209989"/>
    <lineage>
        <taxon>Bacteria</taxon>
        <taxon>Bacillati</taxon>
        <taxon>Bacillota</taxon>
        <taxon>Clostridia</taxon>
        <taxon>Thermosediminibacterales</taxon>
        <taxon>Tepidanaerobacteraceae</taxon>
        <taxon>Tepidanaerobacter</taxon>
    </lineage>
</organism>
<keyword evidence="2" id="KW-0472">Membrane</keyword>
<dbReference type="RefSeq" id="WP_013778554.1">
    <property type="nucleotide sequence ID" value="NC_015519.1"/>
</dbReference>
<dbReference type="InterPro" id="IPR058709">
    <property type="entry name" value="BSH_RND-rel"/>
</dbReference>
<evidence type="ECO:0000259" key="3">
    <source>
        <dbReference type="Pfam" id="PF26018"/>
    </source>
</evidence>
<evidence type="ECO:0000313" key="5">
    <source>
        <dbReference type="Proteomes" id="UP000010802"/>
    </source>
</evidence>
<dbReference type="KEGG" id="tae:TepiRe1_1598"/>
<gene>
    <name evidence="4" type="ordered locus">TEPIRE1_1598</name>
</gene>
<dbReference type="HOGENOM" id="CLU_052312_1_0_9"/>
<keyword evidence="2" id="KW-0812">Transmembrane</keyword>
<evidence type="ECO:0000313" key="4">
    <source>
        <dbReference type="EMBL" id="CDI40756.1"/>
    </source>
</evidence>
<keyword evidence="1" id="KW-0175">Coiled coil</keyword>
<feature type="transmembrane region" description="Helical" evidence="2">
    <location>
        <begin position="20"/>
        <end position="42"/>
    </location>
</feature>
<accession>F4LVW3</accession>
<reference evidence="5" key="1">
    <citation type="journal article" date="2013" name="Genome Announc.">
        <title>First genome sequence of a syntrophic acetate-oxidizing bacterium, Tepidanaerobacter acetatoxydans strain Re1.</title>
        <authorList>
            <person name="Manzoor S."/>
            <person name="Bongcam-Rudloff E."/>
            <person name="Schnurer A."/>
            <person name="Muller B."/>
        </authorList>
    </citation>
    <scope>NUCLEOTIDE SEQUENCE [LARGE SCALE GENOMIC DNA]</scope>
    <source>
        <strain evidence="5">Re1</strain>
    </source>
</reference>
<name>F4LVW3_TEPAE</name>
<feature type="coiled-coil region" evidence="1">
    <location>
        <begin position="159"/>
        <end position="204"/>
    </location>
</feature>
<proteinExistence type="predicted"/>
<dbReference type="Gene3D" id="2.40.420.20">
    <property type="match status" value="1"/>
</dbReference>
<dbReference type="Pfam" id="PF26018">
    <property type="entry name" value="BSH_RND_rel"/>
    <property type="match status" value="1"/>
</dbReference>
<dbReference type="STRING" id="1209989.TepRe1_1485"/>
<dbReference type="AlphaFoldDB" id="F4LVW3"/>
<evidence type="ECO:0000256" key="1">
    <source>
        <dbReference type="SAM" id="Coils"/>
    </source>
</evidence>
<dbReference type="eggNOG" id="COG0845">
    <property type="taxonomic scope" value="Bacteria"/>
</dbReference>
<keyword evidence="5" id="KW-1185">Reference proteome</keyword>
<dbReference type="EMBL" id="HF563609">
    <property type="protein sequence ID" value="CDI40756.1"/>
    <property type="molecule type" value="Genomic_DNA"/>
</dbReference>
<sequence length="395" mass="44397">MHQNSNKKVIYLKPKKSFFLRVRSILILFFIGIIIFAAYHFLHIKTYVVSKGTIDKGFFSDAVIIKNEKVLLSPTNGKLELLVDSGERVRVGAPVFRVTTDARKKEIYLQEITEIEDKIKSLKDSEDTSSISLNLINKSIEDITQKLKDATDISDSGKAKLLEDELTRLREEKQEKIDSNKANIDVLQEQLEKLKNVLNESDTVVYAPIAGIVSLNIDGFEDLLVADTLGELTYSQLQAVSDDSSDRDLSAIIKTNQAVVKIIDNFTWYLALKLEHQMEEGRSYYIKLLDGNDGNEKIKAKLINISEDGSIGFFLVNTGLDSLLDSRKIKVFVVTGTYTGNIIPSTGLFFNEGKEGVYIIEQGKKQFKPIEITARNENNIIINGLKPGDKILLKK</sequence>
<evidence type="ECO:0000256" key="2">
    <source>
        <dbReference type="SAM" id="Phobius"/>
    </source>
</evidence>
<protein>
    <recommendedName>
        <fullName evidence="3">RND related barrel-sandwich hybrid domain-containing protein</fullName>
    </recommendedName>
</protein>
<dbReference type="Proteomes" id="UP000010802">
    <property type="component" value="Chromosome"/>
</dbReference>
<dbReference type="KEGG" id="tep:TepRe1_1485"/>
<keyword evidence="2" id="KW-1133">Transmembrane helix</keyword>
<dbReference type="OrthoDB" id="1834786at2"/>
<feature type="domain" description="RND related barrel-sandwich hybrid" evidence="3">
    <location>
        <begin position="68"/>
        <end position="264"/>
    </location>
</feature>